<evidence type="ECO:0000259" key="7">
    <source>
        <dbReference type="Pfam" id="PF00156"/>
    </source>
</evidence>
<dbReference type="Pfam" id="PF00156">
    <property type="entry name" value="Pribosyltran"/>
    <property type="match status" value="1"/>
</dbReference>
<dbReference type="InterPro" id="IPR000836">
    <property type="entry name" value="PRTase_dom"/>
</dbReference>
<dbReference type="AlphaFoldDB" id="X0YDW0"/>
<accession>X0YDW0</accession>
<keyword evidence="5" id="KW-0067">ATP-binding</keyword>
<evidence type="ECO:0000256" key="5">
    <source>
        <dbReference type="ARBA" id="ARBA00022840"/>
    </source>
</evidence>
<evidence type="ECO:0000256" key="2">
    <source>
        <dbReference type="ARBA" id="ARBA00022679"/>
    </source>
</evidence>
<gene>
    <name evidence="8" type="ORF">S01H4_16215</name>
</gene>
<dbReference type="GO" id="GO:0005524">
    <property type="term" value="F:ATP binding"/>
    <property type="evidence" value="ECO:0007669"/>
    <property type="project" value="UniProtKB-KW"/>
</dbReference>
<reference evidence="8" key="1">
    <citation type="journal article" date="2014" name="Front. Microbiol.">
        <title>High frequency of phylogenetically diverse reductive dehalogenase-homologous genes in deep subseafloor sedimentary metagenomes.</title>
        <authorList>
            <person name="Kawai M."/>
            <person name="Futagami T."/>
            <person name="Toyoda A."/>
            <person name="Takaki Y."/>
            <person name="Nishi S."/>
            <person name="Hori S."/>
            <person name="Arai W."/>
            <person name="Tsubouchi T."/>
            <person name="Morono Y."/>
            <person name="Uchiyama I."/>
            <person name="Ito T."/>
            <person name="Fujiyama A."/>
            <person name="Inagaki F."/>
            <person name="Takami H."/>
        </authorList>
    </citation>
    <scope>NUCLEOTIDE SEQUENCE</scope>
    <source>
        <strain evidence="8">Expedition CK06-06</strain>
    </source>
</reference>
<evidence type="ECO:0000256" key="3">
    <source>
        <dbReference type="ARBA" id="ARBA00022741"/>
    </source>
</evidence>
<dbReference type="InterPro" id="IPR029057">
    <property type="entry name" value="PRTase-like"/>
</dbReference>
<dbReference type="CDD" id="cd06223">
    <property type="entry name" value="PRTases_typeI"/>
    <property type="match status" value="1"/>
</dbReference>
<dbReference type="GO" id="GO:0000287">
    <property type="term" value="F:magnesium ion binding"/>
    <property type="evidence" value="ECO:0007669"/>
    <property type="project" value="InterPro"/>
</dbReference>
<evidence type="ECO:0000256" key="6">
    <source>
        <dbReference type="ARBA" id="ARBA00049535"/>
    </source>
</evidence>
<evidence type="ECO:0000256" key="1">
    <source>
        <dbReference type="ARBA" id="ARBA00013247"/>
    </source>
</evidence>
<dbReference type="PANTHER" id="PTHR10210">
    <property type="entry name" value="RIBOSE-PHOSPHATE DIPHOSPHOKINASE FAMILY MEMBER"/>
    <property type="match status" value="1"/>
</dbReference>
<dbReference type="GO" id="GO:0016301">
    <property type="term" value="F:kinase activity"/>
    <property type="evidence" value="ECO:0007669"/>
    <property type="project" value="UniProtKB-KW"/>
</dbReference>
<comment type="caution">
    <text evidence="8">The sequence shown here is derived from an EMBL/GenBank/DDBJ whole genome shotgun (WGS) entry which is preliminary data.</text>
</comment>
<sequence>MNSFKVRFLSPKVNFKGKTIGVVDDLIETGGTLLKFYDFAKKSGAKKVIALITHGVLPVGISKIKKKYSKLYLTNTIEQKEANVDVADLILKNI</sequence>
<dbReference type="GO" id="GO:0002189">
    <property type="term" value="C:ribose phosphate diphosphokinase complex"/>
    <property type="evidence" value="ECO:0007669"/>
    <property type="project" value="TreeGrafter"/>
</dbReference>
<proteinExistence type="predicted"/>
<evidence type="ECO:0000256" key="4">
    <source>
        <dbReference type="ARBA" id="ARBA00022777"/>
    </source>
</evidence>
<keyword evidence="3" id="KW-0547">Nucleotide-binding</keyword>
<dbReference type="GO" id="GO:0006164">
    <property type="term" value="P:purine nucleotide biosynthetic process"/>
    <property type="evidence" value="ECO:0007669"/>
    <property type="project" value="TreeGrafter"/>
</dbReference>
<dbReference type="GO" id="GO:0005737">
    <property type="term" value="C:cytoplasm"/>
    <property type="evidence" value="ECO:0007669"/>
    <property type="project" value="TreeGrafter"/>
</dbReference>
<dbReference type="Gene3D" id="3.40.50.2020">
    <property type="match status" value="1"/>
</dbReference>
<keyword evidence="2" id="KW-0808">Transferase</keyword>
<dbReference type="SUPFAM" id="SSF53271">
    <property type="entry name" value="PRTase-like"/>
    <property type="match status" value="1"/>
</dbReference>
<dbReference type="EC" id="2.7.6.1" evidence="1"/>
<evidence type="ECO:0000313" key="8">
    <source>
        <dbReference type="EMBL" id="GAG54089.1"/>
    </source>
</evidence>
<comment type="catalytic activity">
    <reaction evidence="6">
        <text>D-ribose 5-phosphate + ATP = 5-phospho-alpha-D-ribose 1-diphosphate + AMP + H(+)</text>
        <dbReference type="Rhea" id="RHEA:15609"/>
        <dbReference type="ChEBI" id="CHEBI:15378"/>
        <dbReference type="ChEBI" id="CHEBI:30616"/>
        <dbReference type="ChEBI" id="CHEBI:58017"/>
        <dbReference type="ChEBI" id="CHEBI:78346"/>
        <dbReference type="ChEBI" id="CHEBI:456215"/>
        <dbReference type="EC" id="2.7.6.1"/>
    </reaction>
</comment>
<protein>
    <recommendedName>
        <fullName evidence="1">ribose-phosphate diphosphokinase</fullName>
        <ecNumber evidence="1">2.7.6.1</ecNumber>
    </recommendedName>
</protein>
<organism evidence="8">
    <name type="scientific">marine sediment metagenome</name>
    <dbReference type="NCBI Taxonomy" id="412755"/>
    <lineage>
        <taxon>unclassified sequences</taxon>
        <taxon>metagenomes</taxon>
        <taxon>ecological metagenomes</taxon>
    </lineage>
</organism>
<dbReference type="PANTHER" id="PTHR10210:SF32">
    <property type="entry name" value="RIBOSE-PHOSPHATE PYROPHOSPHOKINASE 2"/>
    <property type="match status" value="1"/>
</dbReference>
<dbReference type="InterPro" id="IPR005946">
    <property type="entry name" value="Rib-P_diPkinase"/>
</dbReference>
<dbReference type="EMBL" id="BART01007101">
    <property type="protein sequence ID" value="GAG54089.1"/>
    <property type="molecule type" value="Genomic_DNA"/>
</dbReference>
<dbReference type="GO" id="GO:0006015">
    <property type="term" value="P:5-phosphoribose 1-diphosphate biosynthetic process"/>
    <property type="evidence" value="ECO:0007669"/>
    <property type="project" value="TreeGrafter"/>
</dbReference>
<dbReference type="GO" id="GO:0004749">
    <property type="term" value="F:ribose phosphate diphosphokinase activity"/>
    <property type="evidence" value="ECO:0007669"/>
    <property type="project" value="UniProtKB-EC"/>
</dbReference>
<name>X0YDW0_9ZZZZ</name>
<keyword evidence="4" id="KW-0418">Kinase</keyword>
<feature type="domain" description="Phosphoribosyltransferase" evidence="7">
    <location>
        <begin position="14"/>
        <end position="85"/>
    </location>
</feature>